<keyword evidence="2" id="KW-1185">Reference proteome</keyword>
<dbReference type="AlphaFoldDB" id="A0AAV1ASR5"/>
<dbReference type="EMBL" id="OX451740">
    <property type="protein sequence ID" value="CAI8612403.1"/>
    <property type="molecule type" value="Genomic_DNA"/>
</dbReference>
<gene>
    <name evidence="1" type="ORF">VFH_V032720</name>
</gene>
<proteinExistence type="predicted"/>
<sequence length="145" mass="16080">MNASHLMKRKVTGKITGESLDSIDGLTRKIIEVINNNDFVTGKKKLENGVGDDITGTAGNKNGFVRQRAIAIRPPIFRGAGYKARGPLQSDHLFLLHFIRLPVVAAYTYIEPPHNLNTLLATNLVIEFKKTKAHSICTNPIQFKQ</sequence>
<name>A0AAV1ASR5_VICFA</name>
<reference evidence="1 2" key="1">
    <citation type="submission" date="2023-01" db="EMBL/GenBank/DDBJ databases">
        <authorList>
            <person name="Kreplak J."/>
        </authorList>
    </citation>
    <scope>NUCLEOTIDE SEQUENCE [LARGE SCALE GENOMIC DNA]</scope>
</reference>
<evidence type="ECO:0000313" key="2">
    <source>
        <dbReference type="Proteomes" id="UP001157006"/>
    </source>
</evidence>
<organism evidence="1 2">
    <name type="scientific">Vicia faba</name>
    <name type="common">Broad bean</name>
    <name type="synonym">Faba vulgaris</name>
    <dbReference type="NCBI Taxonomy" id="3906"/>
    <lineage>
        <taxon>Eukaryota</taxon>
        <taxon>Viridiplantae</taxon>
        <taxon>Streptophyta</taxon>
        <taxon>Embryophyta</taxon>
        <taxon>Tracheophyta</taxon>
        <taxon>Spermatophyta</taxon>
        <taxon>Magnoliopsida</taxon>
        <taxon>eudicotyledons</taxon>
        <taxon>Gunneridae</taxon>
        <taxon>Pentapetalae</taxon>
        <taxon>rosids</taxon>
        <taxon>fabids</taxon>
        <taxon>Fabales</taxon>
        <taxon>Fabaceae</taxon>
        <taxon>Papilionoideae</taxon>
        <taxon>50 kb inversion clade</taxon>
        <taxon>NPAAA clade</taxon>
        <taxon>Hologalegina</taxon>
        <taxon>IRL clade</taxon>
        <taxon>Fabeae</taxon>
        <taxon>Vicia</taxon>
    </lineage>
</organism>
<protein>
    <submittedName>
        <fullName evidence="1">Uncharacterized protein</fullName>
    </submittedName>
</protein>
<accession>A0AAV1ASR5</accession>
<dbReference type="Proteomes" id="UP001157006">
    <property type="component" value="Chromosome 5"/>
</dbReference>
<evidence type="ECO:0000313" key="1">
    <source>
        <dbReference type="EMBL" id="CAI8612403.1"/>
    </source>
</evidence>